<name>A0A151K306_9HYME</name>
<evidence type="ECO:0000313" key="2">
    <source>
        <dbReference type="Proteomes" id="UP000078492"/>
    </source>
</evidence>
<dbReference type="AlphaFoldDB" id="A0A151K306"/>
<comment type="caution">
    <text evidence="1">The sequence shown here is derived from an EMBL/GenBank/DDBJ whole genome shotgun (WGS) entry which is preliminary data.</text>
</comment>
<reference evidence="1 2" key="1">
    <citation type="submission" date="2015-09" db="EMBL/GenBank/DDBJ databases">
        <title>Trachymyrmex cornetzi WGS genome.</title>
        <authorList>
            <person name="Nygaard S."/>
            <person name="Hu H."/>
            <person name="Boomsma J."/>
            <person name="Zhang G."/>
        </authorList>
    </citation>
    <scope>NUCLEOTIDE SEQUENCE [LARGE SCALE GENOMIC DNA]</scope>
    <source>
        <strain evidence="1">Tcor2-1</strain>
        <tissue evidence="1">Whole body</tissue>
    </source>
</reference>
<feature type="non-terminal residue" evidence="1">
    <location>
        <position position="1"/>
    </location>
</feature>
<gene>
    <name evidence="1" type="ORF">ALC57_00144</name>
</gene>
<proteinExistence type="predicted"/>
<sequence length="90" mass="10624">IKDSTINSLLDTKHIAPLWIHDLTLIGVYSIVTDCFRKSDRIPFLITHFLSEGICCFHVDETTLQRLLDVYYPLSHLLQNDRFRFLFRTL</sequence>
<evidence type="ECO:0000313" key="1">
    <source>
        <dbReference type="EMBL" id="KYN50506.1"/>
    </source>
</evidence>
<dbReference type="EMBL" id="LKEY01014856">
    <property type="protein sequence ID" value="KYN50506.1"/>
    <property type="molecule type" value="Genomic_DNA"/>
</dbReference>
<dbReference type="Proteomes" id="UP000078492">
    <property type="component" value="Unassembled WGS sequence"/>
</dbReference>
<keyword evidence="2" id="KW-1185">Reference proteome</keyword>
<accession>A0A151K306</accession>
<organism evidence="1 2">
    <name type="scientific">Trachymyrmex cornetzi</name>
    <dbReference type="NCBI Taxonomy" id="471704"/>
    <lineage>
        <taxon>Eukaryota</taxon>
        <taxon>Metazoa</taxon>
        <taxon>Ecdysozoa</taxon>
        <taxon>Arthropoda</taxon>
        <taxon>Hexapoda</taxon>
        <taxon>Insecta</taxon>
        <taxon>Pterygota</taxon>
        <taxon>Neoptera</taxon>
        <taxon>Endopterygota</taxon>
        <taxon>Hymenoptera</taxon>
        <taxon>Apocrita</taxon>
        <taxon>Aculeata</taxon>
        <taxon>Formicoidea</taxon>
        <taxon>Formicidae</taxon>
        <taxon>Myrmicinae</taxon>
        <taxon>Trachymyrmex</taxon>
    </lineage>
</organism>
<protein>
    <submittedName>
        <fullName evidence="1">Uncharacterized protein</fullName>
    </submittedName>
</protein>